<protein>
    <submittedName>
        <fullName evidence="2">Uncharacterized protein</fullName>
    </submittedName>
</protein>
<reference evidence="2 3" key="1">
    <citation type="journal article" date="2019" name="Nat. Ecol. Evol.">
        <title>Megaphylogeny resolves global patterns of mushroom evolution.</title>
        <authorList>
            <person name="Varga T."/>
            <person name="Krizsan K."/>
            <person name="Foldi C."/>
            <person name="Dima B."/>
            <person name="Sanchez-Garcia M."/>
            <person name="Sanchez-Ramirez S."/>
            <person name="Szollosi G.J."/>
            <person name="Szarkandi J.G."/>
            <person name="Papp V."/>
            <person name="Albert L."/>
            <person name="Andreopoulos W."/>
            <person name="Angelini C."/>
            <person name="Antonin V."/>
            <person name="Barry K.W."/>
            <person name="Bougher N.L."/>
            <person name="Buchanan P."/>
            <person name="Buyck B."/>
            <person name="Bense V."/>
            <person name="Catcheside P."/>
            <person name="Chovatia M."/>
            <person name="Cooper J."/>
            <person name="Damon W."/>
            <person name="Desjardin D."/>
            <person name="Finy P."/>
            <person name="Geml J."/>
            <person name="Haridas S."/>
            <person name="Hughes K."/>
            <person name="Justo A."/>
            <person name="Karasinski D."/>
            <person name="Kautmanova I."/>
            <person name="Kiss B."/>
            <person name="Kocsube S."/>
            <person name="Kotiranta H."/>
            <person name="LaButti K.M."/>
            <person name="Lechner B.E."/>
            <person name="Liimatainen K."/>
            <person name="Lipzen A."/>
            <person name="Lukacs Z."/>
            <person name="Mihaltcheva S."/>
            <person name="Morgado L.N."/>
            <person name="Niskanen T."/>
            <person name="Noordeloos M.E."/>
            <person name="Ohm R.A."/>
            <person name="Ortiz-Santana B."/>
            <person name="Ovrebo C."/>
            <person name="Racz N."/>
            <person name="Riley R."/>
            <person name="Savchenko A."/>
            <person name="Shiryaev A."/>
            <person name="Soop K."/>
            <person name="Spirin V."/>
            <person name="Szebenyi C."/>
            <person name="Tomsovsky M."/>
            <person name="Tulloss R.E."/>
            <person name="Uehling J."/>
            <person name="Grigoriev I.V."/>
            <person name="Vagvolgyi C."/>
            <person name="Papp T."/>
            <person name="Martin F.M."/>
            <person name="Miettinen O."/>
            <person name="Hibbett D.S."/>
            <person name="Nagy L.G."/>
        </authorList>
    </citation>
    <scope>NUCLEOTIDE SEQUENCE [LARGE SCALE GENOMIC DNA]</scope>
    <source>
        <strain evidence="2 3">CBS 309.79</strain>
    </source>
</reference>
<evidence type="ECO:0000313" key="3">
    <source>
        <dbReference type="Proteomes" id="UP000305067"/>
    </source>
</evidence>
<dbReference type="EMBL" id="ML178826">
    <property type="protein sequence ID" value="TFL01035.1"/>
    <property type="molecule type" value="Genomic_DNA"/>
</dbReference>
<evidence type="ECO:0000313" key="2">
    <source>
        <dbReference type="EMBL" id="TFL01035.1"/>
    </source>
</evidence>
<dbReference type="Proteomes" id="UP000305067">
    <property type="component" value="Unassembled WGS sequence"/>
</dbReference>
<dbReference type="AlphaFoldDB" id="A0A5C3QG18"/>
<name>A0A5C3QG18_9AGAR</name>
<organism evidence="2 3">
    <name type="scientific">Pterulicium gracile</name>
    <dbReference type="NCBI Taxonomy" id="1884261"/>
    <lineage>
        <taxon>Eukaryota</taxon>
        <taxon>Fungi</taxon>
        <taxon>Dikarya</taxon>
        <taxon>Basidiomycota</taxon>
        <taxon>Agaricomycotina</taxon>
        <taxon>Agaricomycetes</taxon>
        <taxon>Agaricomycetidae</taxon>
        <taxon>Agaricales</taxon>
        <taxon>Pleurotineae</taxon>
        <taxon>Pterulaceae</taxon>
        <taxon>Pterulicium</taxon>
    </lineage>
</organism>
<gene>
    <name evidence="2" type="ORF">BDV98DRAFT_568342</name>
</gene>
<accession>A0A5C3QG18</accession>
<keyword evidence="1" id="KW-0472">Membrane</keyword>
<evidence type="ECO:0000256" key="1">
    <source>
        <dbReference type="SAM" id="Phobius"/>
    </source>
</evidence>
<proteinExistence type="predicted"/>
<feature type="transmembrane region" description="Helical" evidence="1">
    <location>
        <begin position="46"/>
        <end position="69"/>
    </location>
</feature>
<keyword evidence="1" id="KW-0812">Transmembrane</keyword>
<keyword evidence="3" id="KW-1185">Reference proteome</keyword>
<sequence length="72" mass="7708">MGDCRVWVWVRAELDPEEDALGDEANINELNILKVVVLWVGLGVRLVGAASASVVNVGGAVVWLCLLCCTVK</sequence>
<keyword evidence="1" id="KW-1133">Transmembrane helix</keyword>